<sequence length="238" mass="26218">MFTRVNTSRVSGVIVEQIRGLIRGGRLKPGDRLPSERELGERFGVSRVGLREAMRVLEGNGLITIRVGSRGGAFVTAPTSSHIGEGIVDLLTLSVLRADEVTEARRIFEMGYVPLVCERADEDDISDLLEICERADAAVADGHYPVALSGEFHVRVAKATHNDAIEMLARSFQGQVVRSLQQAQDYDPAVGVIGTKEHRRFVSAVSSRDVETAEAIMRRHLERTARRLRAREPRSSGC</sequence>
<dbReference type="SMART" id="SM00895">
    <property type="entry name" value="FCD"/>
    <property type="match status" value="1"/>
</dbReference>
<dbReference type="InterPro" id="IPR036388">
    <property type="entry name" value="WH-like_DNA-bd_sf"/>
</dbReference>
<dbReference type="AlphaFoldDB" id="A0A064CCC5"/>
<dbReference type="EMBL" id="JALN02000002">
    <property type="protein sequence ID" value="KDE97306.1"/>
    <property type="molecule type" value="Genomic_DNA"/>
</dbReference>
<dbReference type="Proteomes" id="UP000022835">
    <property type="component" value="Unassembled WGS sequence"/>
</dbReference>
<dbReference type="Pfam" id="PF07729">
    <property type="entry name" value="FCD"/>
    <property type="match status" value="1"/>
</dbReference>
<dbReference type="STRING" id="1440774.Y900_029050"/>
<dbReference type="PANTHER" id="PTHR43537">
    <property type="entry name" value="TRANSCRIPTIONAL REGULATOR, GNTR FAMILY"/>
    <property type="match status" value="1"/>
</dbReference>
<dbReference type="InterPro" id="IPR008920">
    <property type="entry name" value="TF_FadR/GntR_C"/>
</dbReference>
<evidence type="ECO:0000256" key="1">
    <source>
        <dbReference type="ARBA" id="ARBA00023015"/>
    </source>
</evidence>
<dbReference type="SMART" id="SM00345">
    <property type="entry name" value="HTH_GNTR"/>
    <property type="match status" value="1"/>
</dbReference>
<dbReference type="PROSITE" id="PS50949">
    <property type="entry name" value="HTH_GNTR"/>
    <property type="match status" value="1"/>
</dbReference>
<name>A0A064CCC5_9MYCO</name>
<evidence type="ECO:0000256" key="3">
    <source>
        <dbReference type="ARBA" id="ARBA00023163"/>
    </source>
</evidence>
<gene>
    <name evidence="5" type="ORF">Y900_029050</name>
</gene>
<feature type="domain" description="HTH gntR-type" evidence="4">
    <location>
        <begin position="8"/>
        <end position="78"/>
    </location>
</feature>
<dbReference type="PRINTS" id="PR00035">
    <property type="entry name" value="HTHGNTR"/>
</dbReference>
<evidence type="ECO:0000313" key="5">
    <source>
        <dbReference type="EMBL" id="KDE97306.1"/>
    </source>
</evidence>
<organism evidence="5 6">
    <name type="scientific">Mycolicibacterium aromaticivorans JS19b1 = JCM 16368</name>
    <dbReference type="NCBI Taxonomy" id="1440774"/>
    <lineage>
        <taxon>Bacteria</taxon>
        <taxon>Bacillati</taxon>
        <taxon>Actinomycetota</taxon>
        <taxon>Actinomycetes</taxon>
        <taxon>Mycobacteriales</taxon>
        <taxon>Mycobacteriaceae</taxon>
        <taxon>Mycolicibacterium</taxon>
    </lineage>
</organism>
<dbReference type="eggNOG" id="COG2186">
    <property type="taxonomic scope" value="Bacteria"/>
</dbReference>
<dbReference type="Pfam" id="PF00392">
    <property type="entry name" value="GntR"/>
    <property type="match status" value="1"/>
</dbReference>
<dbReference type="Gene3D" id="1.10.10.10">
    <property type="entry name" value="Winged helix-like DNA-binding domain superfamily/Winged helix DNA-binding domain"/>
    <property type="match status" value="1"/>
</dbReference>
<accession>A0A064CCC5</accession>
<proteinExistence type="predicted"/>
<keyword evidence="6" id="KW-1185">Reference proteome</keyword>
<dbReference type="GO" id="GO:0003677">
    <property type="term" value="F:DNA binding"/>
    <property type="evidence" value="ECO:0007669"/>
    <property type="project" value="UniProtKB-KW"/>
</dbReference>
<dbReference type="OrthoDB" id="7989071at2"/>
<dbReference type="InterPro" id="IPR000524">
    <property type="entry name" value="Tscrpt_reg_HTH_GntR"/>
</dbReference>
<dbReference type="CDD" id="cd07377">
    <property type="entry name" value="WHTH_GntR"/>
    <property type="match status" value="1"/>
</dbReference>
<keyword evidence="1" id="KW-0805">Transcription regulation</keyword>
<comment type="caution">
    <text evidence="5">The sequence shown here is derived from an EMBL/GenBank/DDBJ whole genome shotgun (WGS) entry which is preliminary data.</text>
</comment>
<dbReference type="InterPro" id="IPR011711">
    <property type="entry name" value="GntR_C"/>
</dbReference>
<keyword evidence="3" id="KW-0804">Transcription</keyword>
<reference evidence="5" key="1">
    <citation type="submission" date="2014-05" db="EMBL/GenBank/DDBJ databases">
        <title>Genome sequence of Mycobacterium aromaticivorans strain JS19b1T (= DSM 45407T).</title>
        <authorList>
            <person name="Kwak Y."/>
            <person name="Park G.-S."/>
            <person name="Li Q.X."/>
            <person name="Lee S.-E."/>
            <person name="Shin J.-H."/>
        </authorList>
    </citation>
    <scope>NUCLEOTIDE SEQUENCE [LARGE SCALE GENOMIC DNA]</scope>
    <source>
        <strain evidence="5">JS19b1</strain>
    </source>
</reference>
<dbReference type="Gene3D" id="1.20.120.530">
    <property type="entry name" value="GntR ligand-binding domain-like"/>
    <property type="match status" value="1"/>
</dbReference>
<protein>
    <submittedName>
        <fullName evidence="5">GntR family transcriptional regulator</fullName>
    </submittedName>
</protein>
<dbReference type="SUPFAM" id="SSF48008">
    <property type="entry name" value="GntR ligand-binding domain-like"/>
    <property type="match status" value="1"/>
</dbReference>
<dbReference type="SUPFAM" id="SSF46785">
    <property type="entry name" value="Winged helix' DNA-binding domain"/>
    <property type="match status" value="1"/>
</dbReference>
<keyword evidence="2" id="KW-0238">DNA-binding</keyword>
<dbReference type="GO" id="GO:0003700">
    <property type="term" value="F:DNA-binding transcription factor activity"/>
    <property type="evidence" value="ECO:0007669"/>
    <property type="project" value="InterPro"/>
</dbReference>
<dbReference type="InterPro" id="IPR036390">
    <property type="entry name" value="WH_DNA-bd_sf"/>
</dbReference>
<evidence type="ECO:0000313" key="6">
    <source>
        <dbReference type="Proteomes" id="UP000022835"/>
    </source>
</evidence>
<evidence type="ECO:0000256" key="2">
    <source>
        <dbReference type="ARBA" id="ARBA00023125"/>
    </source>
</evidence>
<evidence type="ECO:0000259" key="4">
    <source>
        <dbReference type="PROSITE" id="PS50949"/>
    </source>
</evidence>
<dbReference type="PANTHER" id="PTHR43537:SF5">
    <property type="entry name" value="UXU OPERON TRANSCRIPTIONAL REGULATOR"/>
    <property type="match status" value="1"/>
</dbReference>